<comment type="similarity">
    <text evidence="2">Belongs to the krueppel C2H2-type zinc-finger protein family.</text>
</comment>
<protein>
    <submittedName>
        <fullName evidence="10">Gastrula zinc finger protein XlCGF9.1-like</fullName>
    </submittedName>
</protein>
<dbReference type="GO" id="GO:0005634">
    <property type="term" value="C:nucleus"/>
    <property type="evidence" value="ECO:0007669"/>
    <property type="project" value="UniProtKB-SubCell"/>
</dbReference>
<evidence type="ECO:0000313" key="11">
    <source>
        <dbReference type="Proteomes" id="UP000694410"/>
    </source>
</evidence>
<dbReference type="PROSITE" id="PS00028">
    <property type="entry name" value="ZINC_FINGER_C2H2_1"/>
    <property type="match status" value="2"/>
</dbReference>
<feature type="domain" description="C2H2-type" evidence="9">
    <location>
        <begin position="86"/>
        <end position="113"/>
    </location>
</feature>
<reference evidence="10" key="1">
    <citation type="submission" date="2025-08" db="UniProtKB">
        <authorList>
            <consortium name="Ensembl"/>
        </authorList>
    </citation>
    <scope>IDENTIFICATION</scope>
</reference>
<accession>A0A8C0UC44</accession>
<keyword evidence="5 8" id="KW-0863">Zinc-finger</keyword>
<evidence type="ECO:0000256" key="5">
    <source>
        <dbReference type="ARBA" id="ARBA00022771"/>
    </source>
</evidence>
<dbReference type="GO" id="GO:0000978">
    <property type="term" value="F:RNA polymerase II cis-regulatory region sequence-specific DNA binding"/>
    <property type="evidence" value="ECO:0007669"/>
    <property type="project" value="TreeGrafter"/>
</dbReference>
<dbReference type="Pfam" id="PF00096">
    <property type="entry name" value="zf-C2H2"/>
    <property type="match status" value="2"/>
</dbReference>
<evidence type="ECO:0000313" key="10">
    <source>
        <dbReference type="Ensembl" id="ENSCCEP00000005016.1"/>
    </source>
</evidence>
<dbReference type="GO" id="GO:0000981">
    <property type="term" value="F:DNA-binding transcription factor activity, RNA polymerase II-specific"/>
    <property type="evidence" value="ECO:0007669"/>
    <property type="project" value="TreeGrafter"/>
</dbReference>
<reference evidence="10" key="2">
    <citation type="submission" date="2025-09" db="UniProtKB">
        <authorList>
            <consortium name="Ensembl"/>
        </authorList>
    </citation>
    <scope>IDENTIFICATION</scope>
</reference>
<dbReference type="Proteomes" id="UP000694410">
    <property type="component" value="Unplaced"/>
</dbReference>
<evidence type="ECO:0000256" key="2">
    <source>
        <dbReference type="ARBA" id="ARBA00006991"/>
    </source>
</evidence>
<evidence type="ECO:0000256" key="1">
    <source>
        <dbReference type="ARBA" id="ARBA00004123"/>
    </source>
</evidence>
<name>A0A8C0UC44_CYACU</name>
<keyword evidence="4" id="KW-0677">Repeat</keyword>
<keyword evidence="11" id="KW-1185">Reference proteome</keyword>
<comment type="subcellular location">
    <subcellularLocation>
        <location evidence="1">Nucleus</location>
    </subcellularLocation>
</comment>
<evidence type="ECO:0000259" key="9">
    <source>
        <dbReference type="PROSITE" id="PS50157"/>
    </source>
</evidence>
<dbReference type="FunFam" id="3.30.160.60:FF:002343">
    <property type="entry name" value="Zinc finger protein 33A"/>
    <property type="match status" value="1"/>
</dbReference>
<organism evidence="10 11">
    <name type="scientific">Cyanistes caeruleus</name>
    <name type="common">Eurasian blue tit</name>
    <name type="synonym">Parus caeruleus</name>
    <dbReference type="NCBI Taxonomy" id="156563"/>
    <lineage>
        <taxon>Eukaryota</taxon>
        <taxon>Metazoa</taxon>
        <taxon>Chordata</taxon>
        <taxon>Craniata</taxon>
        <taxon>Vertebrata</taxon>
        <taxon>Euteleostomi</taxon>
        <taxon>Archelosauria</taxon>
        <taxon>Archosauria</taxon>
        <taxon>Dinosauria</taxon>
        <taxon>Saurischia</taxon>
        <taxon>Theropoda</taxon>
        <taxon>Coelurosauria</taxon>
        <taxon>Aves</taxon>
        <taxon>Neognathae</taxon>
        <taxon>Neoaves</taxon>
        <taxon>Telluraves</taxon>
        <taxon>Australaves</taxon>
        <taxon>Passeriformes</taxon>
        <taxon>Paridae</taxon>
        <taxon>Cyanistes</taxon>
    </lineage>
</organism>
<dbReference type="GO" id="GO:0008270">
    <property type="term" value="F:zinc ion binding"/>
    <property type="evidence" value="ECO:0007669"/>
    <property type="project" value="UniProtKB-KW"/>
</dbReference>
<evidence type="ECO:0000256" key="6">
    <source>
        <dbReference type="ARBA" id="ARBA00022833"/>
    </source>
</evidence>
<dbReference type="Gene3D" id="3.30.160.60">
    <property type="entry name" value="Classic Zinc Finger"/>
    <property type="match status" value="3"/>
</dbReference>
<gene>
    <name evidence="10" type="primary">LOC111946101</name>
</gene>
<keyword evidence="6" id="KW-0862">Zinc</keyword>
<dbReference type="InterPro" id="IPR036236">
    <property type="entry name" value="Znf_C2H2_sf"/>
</dbReference>
<evidence type="ECO:0000256" key="8">
    <source>
        <dbReference type="PROSITE-ProRule" id="PRU00042"/>
    </source>
</evidence>
<sequence>GDPRVRPGATCMAVQGLLPGSGPLSGTPCSGPASLPPSPPMHSNLLRHQVIHSGERPYECGKCGKSFRDTSELMRHQVIHTGERPYTCLECGKSFGWSSNLRKHQLIHTRERPYKYERPFHKKFLFIVCLFSCAYNEKRETDKRVQEDHRPYIWKPI</sequence>
<dbReference type="PROSITE" id="PS50157">
    <property type="entry name" value="ZINC_FINGER_C2H2_2"/>
    <property type="match status" value="2"/>
</dbReference>
<keyword evidence="3" id="KW-0479">Metal-binding</keyword>
<evidence type="ECO:0000256" key="3">
    <source>
        <dbReference type="ARBA" id="ARBA00022723"/>
    </source>
</evidence>
<evidence type="ECO:0000256" key="4">
    <source>
        <dbReference type="ARBA" id="ARBA00022737"/>
    </source>
</evidence>
<dbReference type="AlphaFoldDB" id="A0A8C0UC44"/>
<dbReference type="FunFam" id="3.30.160.60:FF:004135">
    <property type="match status" value="1"/>
</dbReference>
<dbReference type="PANTHER" id="PTHR23226:SF416">
    <property type="entry name" value="FI01424P"/>
    <property type="match status" value="1"/>
</dbReference>
<feature type="domain" description="C2H2-type" evidence="9">
    <location>
        <begin position="58"/>
        <end position="85"/>
    </location>
</feature>
<dbReference type="PANTHER" id="PTHR23226">
    <property type="entry name" value="ZINC FINGER AND SCAN DOMAIN-CONTAINING"/>
    <property type="match status" value="1"/>
</dbReference>
<dbReference type="SUPFAM" id="SSF57667">
    <property type="entry name" value="beta-beta-alpha zinc fingers"/>
    <property type="match status" value="2"/>
</dbReference>
<proteinExistence type="inferred from homology"/>
<dbReference type="SMART" id="SM00355">
    <property type="entry name" value="ZnF_C2H2"/>
    <property type="match status" value="2"/>
</dbReference>
<keyword evidence="7" id="KW-0539">Nucleus</keyword>
<dbReference type="InterPro" id="IPR013087">
    <property type="entry name" value="Znf_C2H2_type"/>
</dbReference>
<evidence type="ECO:0000256" key="7">
    <source>
        <dbReference type="ARBA" id="ARBA00023242"/>
    </source>
</evidence>
<dbReference type="Ensembl" id="ENSCCET00000008290.1">
    <property type="protein sequence ID" value="ENSCCEP00000005016.1"/>
    <property type="gene ID" value="ENSCCEG00000005507.1"/>
</dbReference>